<organism evidence="2 3">
    <name type="scientific">Trichonephila clavata</name>
    <name type="common">Joro spider</name>
    <name type="synonym">Nephila clavata</name>
    <dbReference type="NCBI Taxonomy" id="2740835"/>
    <lineage>
        <taxon>Eukaryota</taxon>
        <taxon>Metazoa</taxon>
        <taxon>Ecdysozoa</taxon>
        <taxon>Arthropoda</taxon>
        <taxon>Chelicerata</taxon>
        <taxon>Arachnida</taxon>
        <taxon>Araneae</taxon>
        <taxon>Araneomorphae</taxon>
        <taxon>Entelegynae</taxon>
        <taxon>Araneoidea</taxon>
        <taxon>Nephilidae</taxon>
        <taxon>Trichonephila</taxon>
    </lineage>
</organism>
<feature type="compositionally biased region" description="Acidic residues" evidence="1">
    <location>
        <begin position="125"/>
        <end position="148"/>
    </location>
</feature>
<evidence type="ECO:0000313" key="3">
    <source>
        <dbReference type="Proteomes" id="UP000887116"/>
    </source>
</evidence>
<feature type="compositionally biased region" description="Acidic residues" evidence="1">
    <location>
        <begin position="33"/>
        <end position="53"/>
    </location>
</feature>
<dbReference type="OrthoDB" id="6361083at2759"/>
<proteinExistence type="predicted"/>
<gene>
    <name evidence="2" type="primary">AVEN_82775_1</name>
    <name evidence="2" type="ORF">TNCT_1511</name>
</gene>
<accession>A0A8X6LQZ7</accession>
<protein>
    <submittedName>
        <fullName evidence="2">Uncharacterized protein</fullName>
    </submittedName>
</protein>
<evidence type="ECO:0000313" key="2">
    <source>
        <dbReference type="EMBL" id="GFR19781.1"/>
    </source>
</evidence>
<sequence>MPKRRLEMNLDLEEEKLLLPSSDDEYETKSGGDSEEEPEIKDPFLNEDSDSDSAPETLSFKSALESSKKFKQQTTKVIKTHLEEKKKRKKEIHYQIMKQREEKKLRIDDKKLPDDVLENLKDFPEENDENEQTVDENENVDEVGEETEKDIVPEDVVGIHGPTVFKCKVLPVESKKPKFVSEEIAHFKDNLLYGGRVKREKSARAALLQSRKQLVYKHSQCVK</sequence>
<evidence type="ECO:0000256" key="1">
    <source>
        <dbReference type="SAM" id="MobiDB-lite"/>
    </source>
</evidence>
<dbReference type="EMBL" id="BMAO01017983">
    <property type="protein sequence ID" value="GFR19781.1"/>
    <property type="molecule type" value="Genomic_DNA"/>
</dbReference>
<name>A0A8X6LQZ7_TRICU</name>
<comment type="caution">
    <text evidence="2">The sequence shown here is derived from an EMBL/GenBank/DDBJ whole genome shotgun (WGS) entry which is preliminary data.</text>
</comment>
<feature type="region of interest" description="Disordered" evidence="1">
    <location>
        <begin position="120"/>
        <end position="152"/>
    </location>
</feature>
<feature type="region of interest" description="Disordered" evidence="1">
    <location>
        <begin position="1"/>
        <end position="57"/>
    </location>
</feature>
<dbReference type="Proteomes" id="UP000887116">
    <property type="component" value="Unassembled WGS sequence"/>
</dbReference>
<reference evidence="2" key="1">
    <citation type="submission" date="2020-07" db="EMBL/GenBank/DDBJ databases">
        <title>Multicomponent nature underlies the extraordinary mechanical properties of spider dragline silk.</title>
        <authorList>
            <person name="Kono N."/>
            <person name="Nakamura H."/>
            <person name="Mori M."/>
            <person name="Yoshida Y."/>
            <person name="Ohtoshi R."/>
            <person name="Malay A.D."/>
            <person name="Moran D.A.P."/>
            <person name="Tomita M."/>
            <person name="Numata K."/>
            <person name="Arakawa K."/>
        </authorList>
    </citation>
    <scope>NUCLEOTIDE SEQUENCE</scope>
</reference>
<dbReference type="AlphaFoldDB" id="A0A8X6LQZ7"/>
<keyword evidence="3" id="KW-1185">Reference proteome</keyword>